<name>A0ABW4REN0_9BACL</name>
<sequence length="167" mass="19150">MNEAKIDQMKMNRYCQSVFDQMDMAIESVLGIIDTLREQDLAVRPTADKMSVGELLAHLAVLCEADYLIGAGASEEEMDVFYEQNEPAMNREAIQRALTIHYAALKQGIARLSDDELLTKTTAFWGGVHSRFEWLLDTQAHFYHHRGQLHAMLVHNLQRDPKVRLFE</sequence>
<organism evidence="2 3">
    <name type="scientific">Paenibacillus wenxiniae</name>
    <dbReference type="NCBI Taxonomy" id="1636843"/>
    <lineage>
        <taxon>Bacteria</taxon>
        <taxon>Bacillati</taxon>
        <taxon>Bacillota</taxon>
        <taxon>Bacilli</taxon>
        <taxon>Bacillales</taxon>
        <taxon>Paenibacillaceae</taxon>
        <taxon>Paenibacillus</taxon>
    </lineage>
</organism>
<protein>
    <submittedName>
        <fullName evidence="2">DinB family protein</fullName>
    </submittedName>
</protein>
<feature type="domain" description="DinB-like" evidence="1">
    <location>
        <begin position="22"/>
        <end position="149"/>
    </location>
</feature>
<dbReference type="SUPFAM" id="SSF109854">
    <property type="entry name" value="DinB/YfiT-like putative metalloenzymes"/>
    <property type="match status" value="1"/>
</dbReference>
<accession>A0ABW4REN0</accession>
<gene>
    <name evidence="2" type="ORF">ACFSC9_04235</name>
</gene>
<comment type="caution">
    <text evidence="2">The sequence shown here is derived from an EMBL/GenBank/DDBJ whole genome shotgun (WGS) entry which is preliminary data.</text>
</comment>
<evidence type="ECO:0000313" key="2">
    <source>
        <dbReference type="EMBL" id="MFD1884724.1"/>
    </source>
</evidence>
<reference evidence="3" key="1">
    <citation type="journal article" date="2019" name="Int. J. Syst. Evol. Microbiol.">
        <title>The Global Catalogue of Microorganisms (GCM) 10K type strain sequencing project: providing services to taxonomists for standard genome sequencing and annotation.</title>
        <authorList>
            <consortium name="The Broad Institute Genomics Platform"/>
            <consortium name="The Broad Institute Genome Sequencing Center for Infectious Disease"/>
            <person name="Wu L."/>
            <person name="Ma J."/>
        </authorList>
    </citation>
    <scope>NUCLEOTIDE SEQUENCE [LARGE SCALE GENOMIC DNA]</scope>
    <source>
        <strain evidence="3">CCUG 54950</strain>
    </source>
</reference>
<dbReference type="InterPro" id="IPR034660">
    <property type="entry name" value="DinB/YfiT-like"/>
</dbReference>
<dbReference type="InterPro" id="IPR024775">
    <property type="entry name" value="DinB-like"/>
</dbReference>
<evidence type="ECO:0000313" key="3">
    <source>
        <dbReference type="Proteomes" id="UP001597233"/>
    </source>
</evidence>
<evidence type="ECO:0000259" key="1">
    <source>
        <dbReference type="Pfam" id="PF12867"/>
    </source>
</evidence>
<dbReference type="EMBL" id="JBHUEH010000010">
    <property type="protein sequence ID" value="MFD1884724.1"/>
    <property type="molecule type" value="Genomic_DNA"/>
</dbReference>
<dbReference type="Gene3D" id="1.20.120.450">
    <property type="entry name" value="dinb family like domain"/>
    <property type="match status" value="1"/>
</dbReference>
<dbReference type="Pfam" id="PF12867">
    <property type="entry name" value="DinB_2"/>
    <property type="match status" value="1"/>
</dbReference>
<dbReference type="Proteomes" id="UP001597233">
    <property type="component" value="Unassembled WGS sequence"/>
</dbReference>
<proteinExistence type="predicted"/>
<keyword evidence="3" id="KW-1185">Reference proteome</keyword>
<dbReference type="RefSeq" id="WP_347324371.1">
    <property type="nucleotide sequence ID" value="NZ_JBCGUH010000003.1"/>
</dbReference>